<gene>
    <name evidence="2" type="ORF">BGW36DRAFT_361593</name>
</gene>
<protein>
    <submittedName>
        <fullName evidence="2">Uncharacterized protein</fullName>
    </submittedName>
</protein>
<dbReference type="RefSeq" id="XP_046069421.1">
    <property type="nucleotide sequence ID" value="XM_046214289.1"/>
</dbReference>
<accession>A0AAD4KJH1</accession>
<feature type="region of interest" description="Disordered" evidence="1">
    <location>
        <begin position="72"/>
        <end position="120"/>
    </location>
</feature>
<dbReference type="EMBL" id="JAJTJA010000009">
    <property type="protein sequence ID" value="KAH8693751.1"/>
    <property type="molecule type" value="Genomic_DNA"/>
</dbReference>
<reference evidence="2" key="1">
    <citation type="submission" date="2021-12" db="EMBL/GenBank/DDBJ databases">
        <title>Convergent genome expansion in fungi linked to evolution of root-endophyte symbiosis.</title>
        <authorList>
            <consortium name="DOE Joint Genome Institute"/>
            <person name="Ke Y.-H."/>
            <person name="Bonito G."/>
            <person name="Liao H.-L."/>
            <person name="Looney B."/>
            <person name="Rojas-Flechas A."/>
            <person name="Nash J."/>
            <person name="Hameed K."/>
            <person name="Schadt C."/>
            <person name="Martin F."/>
            <person name="Crous P.W."/>
            <person name="Miettinen O."/>
            <person name="Magnuson J.K."/>
            <person name="Labbe J."/>
            <person name="Jacobson D."/>
            <person name="Doktycz M.J."/>
            <person name="Veneault-Fourrey C."/>
            <person name="Kuo A."/>
            <person name="Mondo S."/>
            <person name="Calhoun S."/>
            <person name="Riley R."/>
            <person name="Ohm R."/>
            <person name="LaButti K."/>
            <person name="Andreopoulos B."/>
            <person name="Pangilinan J."/>
            <person name="Nolan M."/>
            <person name="Tritt A."/>
            <person name="Clum A."/>
            <person name="Lipzen A."/>
            <person name="Daum C."/>
            <person name="Barry K."/>
            <person name="Grigoriev I.V."/>
            <person name="Vilgalys R."/>
        </authorList>
    </citation>
    <scope>NUCLEOTIDE SEQUENCE</scope>
    <source>
        <strain evidence="2">PMI_201</strain>
    </source>
</reference>
<dbReference type="Proteomes" id="UP001201262">
    <property type="component" value="Unassembled WGS sequence"/>
</dbReference>
<organism evidence="2 3">
    <name type="scientific">Talaromyces proteolyticus</name>
    <dbReference type="NCBI Taxonomy" id="1131652"/>
    <lineage>
        <taxon>Eukaryota</taxon>
        <taxon>Fungi</taxon>
        <taxon>Dikarya</taxon>
        <taxon>Ascomycota</taxon>
        <taxon>Pezizomycotina</taxon>
        <taxon>Eurotiomycetes</taxon>
        <taxon>Eurotiomycetidae</taxon>
        <taxon>Eurotiales</taxon>
        <taxon>Trichocomaceae</taxon>
        <taxon>Talaromyces</taxon>
        <taxon>Talaromyces sect. Bacilispori</taxon>
    </lineage>
</organism>
<dbReference type="AlphaFoldDB" id="A0AAD4KJH1"/>
<evidence type="ECO:0000313" key="2">
    <source>
        <dbReference type="EMBL" id="KAH8693751.1"/>
    </source>
</evidence>
<evidence type="ECO:0000256" key="1">
    <source>
        <dbReference type="SAM" id="MobiDB-lite"/>
    </source>
</evidence>
<keyword evidence="3" id="KW-1185">Reference proteome</keyword>
<dbReference type="GeneID" id="70244576"/>
<evidence type="ECO:0000313" key="3">
    <source>
        <dbReference type="Proteomes" id="UP001201262"/>
    </source>
</evidence>
<name>A0AAD4KJH1_9EURO</name>
<feature type="compositionally biased region" description="Polar residues" evidence="1">
    <location>
        <begin position="72"/>
        <end position="89"/>
    </location>
</feature>
<sequence length="120" mass="12646">MKPGPGFQGMAVLSAMAVGYARPHEIHKANSLSVDEWYGLVDVAPNKRKIDSNSSTKVNGVGTIASDKRNIASTSATKQKMTGSKTSCKPTLDSIPSAKQDGGGDMAPNKLEYPTHNVSI</sequence>
<comment type="caution">
    <text evidence="2">The sequence shown here is derived from an EMBL/GenBank/DDBJ whole genome shotgun (WGS) entry which is preliminary data.</text>
</comment>
<proteinExistence type="predicted"/>